<sequence length="467" mass="52919">MRAVGLRRRRLTLLLQWFLIACAAFAGLGLFVLALRSLEPSADIFPNLDIEQQQRKHILVQDNDEVRSLDAVLLQGEAESKVKGCATVEEMGQIFSRGFREESLRARKIIHDHFVLNGASTVRALPPEIFCKHGFVIAKASEAGFGNEMYKILTAAALSVMLNRSLIIGQTRGKYPFGDYISYSNLSFTLKEVKHLWRQNGCVTKYGRHLVMRIDDFQKPTSTNVLCSNWKEWDQPIIWFQNTTDAVASQFFLKNIHVEMRDSAFNLFGRPDNLQYRPNVFGELMRLLISPSEEVEGAVNWALSGGDDPDIALHMRMLMNRSVRAVRAALDCIRKALGSFELPSKPKIALVSDTPSVMEDIRPDLEEFAEVVYFNYEHFEGNISYEMNKLNNLKFRVKDWGPAPRWVAFVDFFLASRAKHVLVSGANRRVGTTYAQLIAALAAAQRLGGTFPTIPRFFLVNDMFSLL</sequence>
<gene>
    <name evidence="1" type="ORF">M9H77_37073</name>
</gene>
<proteinExistence type="predicted"/>
<keyword evidence="2" id="KW-1185">Reference proteome</keyword>
<accession>A0ACB9ZVJ8</accession>
<protein>
    <submittedName>
        <fullName evidence="1">Uncharacterized protein</fullName>
    </submittedName>
</protein>
<evidence type="ECO:0000313" key="2">
    <source>
        <dbReference type="Proteomes" id="UP001060085"/>
    </source>
</evidence>
<dbReference type="EMBL" id="CM044708">
    <property type="protein sequence ID" value="KAI5651068.1"/>
    <property type="molecule type" value="Genomic_DNA"/>
</dbReference>
<comment type="caution">
    <text evidence="1">The sequence shown here is derived from an EMBL/GenBank/DDBJ whole genome shotgun (WGS) entry which is preliminary data.</text>
</comment>
<name>A0ACB9ZVJ8_CATRO</name>
<reference evidence="2" key="1">
    <citation type="journal article" date="2023" name="Nat. Plants">
        <title>Single-cell RNA sequencing provides a high-resolution roadmap for understanding the multicellular compartmentation of specialized metabolism.</title>
        <authorList>
            <person name="Sun S."/>
            <person name="Shen X."/>
            <person name="Li Y."/>
            <person name="Li Y."/>
            <person name="Wang S."/>
            <person name="Li R."/>
            <person name="Zhang H."/>
            <person name="Shen G."/>
            <person name="Guo B."/>
            <person name="Wei J."/>
            <person name="Xu J."/>
            <person name="St-Pierre B."/>
            <person name="Chen S."/>
            <person name="Sun C."/>
        </authorList>
    </citation>
    <scope>NUCLEOTIDE SEQUENCE [LARGE SCALE GENOMIC DNA]</scope>
</reference>
<dbReference type="Proteomes" id="UP001060085">
    <property type="component" value="Linkage Group LG08"/>
</dbReference>
<organism evidence="1 2">
    <name type="scientific">Catharanthus roseus</name>
    <name type="common">Madagascar periwinkle</name>
    <name type="synonym">Vinca rosea</name>
    <dbReference type="NCBI Taxonomy" id="4058"/>
    <lineage>
        <taxon>Eukaryota</taxon>
        <taxon>Viridiplantae</taxon>
        <taxon>Streptophyta</taxon>
        <taxon>Embryophyta</taxon>
        <taxon>Tracheophyta</taxon>
        <taxon>Spermatophyta</taxon>
        <taxon>Magnoliopsida</taxon>
        <taxon>eudicotyledons</taxon>
        <taxon>Gunneridae</taxon>
        <taxon>Pentapetalae</taxon>
        <taxon>asterids</taxon>
        <taxon>lamiids</taxon>
        <taxon>Gentianales</taxon>
        <taxon>Apocynaceae</taxon>
        <taxon>Rauvolfioideae</taxon>
        <taxon>Vinceae</taxon>
        <taxon>Catharanthinae</taxon>
        <taxon>Catharanthus</taxon>
    </lineage>
</organism>
<evidence type="ECO:0000313" key="1">
    <source>
        <dbReference type="EMBL" id="KAI5651068.1"/>
    </source>
</evidence>